<dbReference type="PANTHER" id="PTHR43029:SF9">
    <property type="entry name" value="SIMILAR TO AMMONIUM PERMEASE, BUT NOT NORMALLY ACTIVE (EUROFUNG)"/>
    <property type="match status" value="1"/>
</dbReference>
<accession>W9YY77</accession>
<dbReference type="RefSeq" id="XP_007721735.1">
    <property type="nucleotide sequence ID" value="XM_007723545.1"/>
</dbReference>
<feature type="transmembrane region" description="Helical" evidence="6">
    <location>
        <begin position="134"/>
        <end position="159"/>
    </location>
</feature>
<keyword evidence="3 6" id="KW-0812">Transmembrane</keyword>
<keyword evidence="9" id="KW-1185">Reference proteome</keyword>
<dbReference type="PANTHER" id="PTHR43029">
    <property type="entry name" value="AMMONIUM TRANSPORTER MEP2"/>
    <property type="match status" value="1"/>
</dbReference>
<evidence type="ECO:0000256" key="1">
    <source>
        <dbReference type="ARBA" id="ARBA00004141"/>
    </source>
</evidence>
<dbReference type="GeneID" id="19157534"/>
<dbReference type="SUPFAM" id="SSF111352">
    <property type="entry name" value="Ammonium transporter"/>
    <property type="match status" value="1"/>
</dbReference>
<feature type="transmembrane region" description="Helical" evidence="6">
    <location>
        <begin position="48"/>
        <end position="68"/>
    </location>
</feature>
<dbReference type="Proteomes" id="UP000019484">
    <property type="component" value="Unassembled WGS sequence"/>
</dbReference>
<evidence type="ECO:0000313" key="8">
    <source>
        <dbReference type="EMBL" id="EXJ94241.1"/>
    </source>
</evidence>
<dbReference type="GO" id="GO:0008519">
    <property type="term" value="F:ammonium channel activity"/>
    <property type="evidence" value="ECO:0007669"/>
    <property type="project" value="InterPro"/>
</dbReference>
<feature type="transmembrane region" description="Helical" evidence="6">
    <location>
        <begin position="382"/>
        <end position="403"/>
    </location>
</feature>
<evidence type="ECO:0000256" key="6">
    <source>
        <dbReference type="SAM" id="Phobius"/>
    </source>
</evidence>
<comment type="similarity">
    <text evidence="2">Belongs to the ammonia transporter channel (TC 1.A.11.2) family.</text>
</comment>
<name>W9YY77_9EURO</name>
<dbReference type="HOGENOM" id="CLU_000445_33_0_1"/>
<organism evidence="8 9">
    <name type="scientific">Capronia coronata CBS 617.96</name>
    <dbReference type="NCBI Taxonomy" id="1182541"/>
    <lineage>
        <taxon>Eukaryota</taxon>
        <taxon>Fungi</taxon>
        <taxon>Dikarya</taxon>
        <taxon>Ascomycota</taxon>
        <taxon>Pezizomycotina</taxon>
        <taxon>Eurotiomycetes</taxon>
        <taxon>Chaetothyriomycetidae</taxon>
        <taxon>Chaetothyriales</taxon>
        <taxon>Herpotrichiellaceae</taxon>
        <taxon>Capronia</taxon>
    </lineage>
</organism>
<evidence type="ECO:0000313" key="9">
    <source>
        <dbReference type="Proteomes" id="UP000019484"/>
    </source>
</evidence>
<gene>
    <name evidence="8" type="ORF">A1O1_02634</name>
</gene>
<keyword evidence="5 6" id="KW-0472">Membrane</keyword>
<dbReference type="InterPro" id="IPR029020">
    <property type="entry name" value="Ammonium/urea_transptr"/>
</dbReference>
<dbReference type="InterPro" id="IPR024041">
    <property type="entry name" value="NH4_transpt_AmtB-like_dom"/>
</dbReference>
<feature type="transmembrane region" description="Helical" evidence="6">
    <location>
        <begin position="214"/>
        <end position="231"/>
    </location>
</feature>
<dbReference type="OrthoDB" id="534912at2759"/>
<evidence type="ECO:0000256" key="3">
    <source>
        <dbReference type="ARBA" id="ARBA00022692"/>
    </source>
</evidence>
<sequence>MISDVQKAWEACDRIDTAFILVCTVFCWTIIPAVGLGYSGYSTRRSGLASFIPSVLTVCVCSIQWFIIGYTLAYGEGDGGVVGNLRYAFHRGVLAEPVGTIPAVLFSEFQLVFLATVCAISVGGACERGRILPLIPFIFLWSTLIYCPLAHMVWGGGFLGEIGVLDFAGGTPVHICSGATASALSLYLSYPIARSRKSDVRTPSHLKLHRPHNSMCQLLALIIIWGSWLAFDAGTTLSLTFQSVMALCVTNLCASAGAITWASITYIETGRWSLDSTFMGAISGLVMITPAAGFIDLPTSLLFGIVGAIVCRQALRIKFTEFAQRWKWVDNGDTFATHCVGGILGTIGTGLFAQKAVAAYGGAEVAGGVVFDGNFRQLWVQIVEALIGFTWSFVGSFVIIALIDCVPGLEVLAEDKDVNMGMDASQMDESLYESQWAGEEDYKPLANGRIALD</sequence>
<keyword evidence="4 6" id="KW-1133">Transmembrane helix</keyword>
<feature type="transmembrane region" description="Helical" evidence="6">
    <location>
        <begin position="18"/>
        <end position="41"/>
    </location>
</feature>
<dbReference type="Pfam" id="PF00909">
    <property type="entry name" value="Ammonium_transp"/>
    <property type="match status" value="1"/>
</dbReference>
<comment type="caution">
    <text evidence="8">The sequence shown here is derived from an EMBL/GenBank/DDBJ whole genome shotgun (WGS) entry which is preliminary data.</text>
</comment>
<evidence type="ECO:0000256" key="4">
    <source>
        <dbReference type="ARBA" id="ARBA00022989"/>
    </source>
</evidence>
<comment type="subcellular location">
    <subcellularLocation>
        <location evidence="1">Membrane</location>
        <topology evidence="1">Multi-pass membrane protein</topology>
    </subcellularLocation>
</comment>
<evidence type="ECO:0000259" key="7">
    <source>
        <dbReference type="Pfam" id="PF00909"/>
    </source>
</evidence>
<evidence type="ECO:0000256" key="5">
    <source>
        <dbReference type="ARBA" id="ARBA00023136"/>
    </source>
</evidence>
<reference evidence="8 9" key="1">
    <citation type="submission" date="2013-03" db="EMBL/GenBank/DDBJ databases">
        <title>The Genome Sequence of Capronia coronata CBS 617.96.</title>
        <authorList>
            <consortium name="The Broad Institute Genomics Platform"/>
            <person name="Cuomo C."/>
            <person name="de Hoog S."/>
            <person name="Gorbushina A."/>
            <person name="Walker B."/>
            <person name="Young S.K."/>
            <person name="Zeng Q."/>
            <person name="Gargeya S."/>
            <person name="Fitzgerald M."/>
            <person name="Haas B."/>
            <person name="Abouelleil A."/>
            <person name="Allen A.W."/>
            <person name="Alvarado L."/>
            <person name="Arachchi H.M."/>
            <person name="Berlin A.M."/>
            <person name="Chapman S.B."/>
            <person name="Gainer-Dewar J."/>
            <person name="Goldberg J."/>
            <person name="Griggs A."/>
            <person name="Gujja S."/>
            <person name="Hansen M."/>
            <person name="Howarth C."/>
            <person name="Imamovic A."/>
            <person name="Ireland A."/>
            <person name="Larimer J."/>
            <person name="McCowan C."/>
            <person name="Murphy C."/>
            <person name="Pearson M."/>
            <person name="Poon T.W."/>
            <person name="Priest M."/>
            <person name="Roberts A."/>
            <person name="Saif S."/>
            <person name="Shea T."/>
            <person name="Sisk P."/>
            <person name="Sykes S."/>
            <person name="Wortman J."/>
            <person name="Nusbaum C."/>
            <person name="Birren B."/>
        </authorList>
    </citation>
    <scope>NUCLEOTIDE SEQUENCE [LARGE SCALE GENOMIC DNA]</scope>
    <source>
        <strain evidence="8 9">CBS 617.96</strain>
    </source>
</reference>
<evidence type="ECO:0000256" key="2">
    <source>
        <dbReference type="ARBA" id="ARBA00005887"/>
    </source>
</evidence>
<dbReference type="eggNOG" id="KOG0682">
    <property type="taxonomic scope" value="Eukaryota"/>
</dbReference>
<protein>
    <recommendedName>
        <fullName evidence="7">Ammonium transporter AmtB-like domain-containing protein</fullName>
    </recommendedName>
</protein>
<dbReference type="Gene3D" id="1.10.3430.10">
    <property type="entry name" value="Ammonium transporter AmtB like domains"/>
    <property type="match status" value="1"/>
</dbReference>
<dbReference type="GO" id="GO:0005886">
    <property type="term" value="C:plasma membrane"/>
    <property type="evidence" value="ECO:0007669"/>
    <property type="project" value="TreeGrafter"/>
</dbReference>
<dbReference type="EMBL" id="AMWN01000002">
    <property type="protein sequence ID" value="EXJ94241.1"/>
    <property type="molecule type" value="Genomic_DNA"/>
</dbReference>
<dbReference type="AlphaFoldDB" id="W9YY77"/>
<feature type="transmembrane region" description="Helical" evidence="6">
    <location>
        <begin position="101"/>
        <end position="122"/>
    </location>
</feature>
<dbReference type="InterPro" id="IPR001905">
    <property type="entry name" value="Ammonium_transpt"/>
</dbReference>
<proteinExistence type="inferred from homology"/>
<feature type="transmembrane region" description="Helical" evidence="6">
    <location>
        <begin position="171"/>
        <end position="193"/>
    </location>
</feature>
<feature type="domain" description="Ammonium transporter AmtB-like" evidence="7">
    <location>
        <begin position="18"/>
        <end position="431"/>
    </location>
</feature>